<proteinExistence type="predicted"/>
<evidence type="ECO:0000256" key="1">
    <source>
        <dbReference type="SAM" id="MobiDB-lite"/>
    </source>
</evidence>
<dbReference type="PATRIC" id="fig|1454003.3.peg.3436"/>
<gene>
    <name evidence="2" type="ORF">AW10_03384</name>
</gene>
<protein>
    <submittedName>
        <fullName evidence="2">Uncharacterized protein</fullName>
    </submittedName>
</protein>
<dbReference type="AlphaFoldDB" id="A0A011PLL4"/>
<dbReference type="STRING" id="1454003.AW10_03384"/>
<comment type="caution">
    <text evidence="2">The sequence shown here is derived from an EMBL/GenBank/DDBJ whole genome shotgun (WGS) entry which is preliminary data.</text>
</comment>
<evidence type="ECO:0000313" key="2">
    <source>
        <dbReference type="EMBL" id="EXI77897.1"/>
    </source>
</evidence>
<reference evidence="2 3" key="1">
    <citation type="submission" date="2014-02" db="EMBL/GenBank/DDBJ databases">
        <title>Expanding our view of genomic diversity in Candidatus Accumulibacter clades.</title>
        <authorList>
            <person name="Skennerton C.T."/>
            <person name="Barr J.J."/>
            <person name="Slater F.R."/>
            <person name="Bond P.L."/>
            <person name="Tyson G.W."/>
        </authorList>
    </citation>
    <scope>NUCLEOTIDE SEQUENCE [LARGE SCALE GENOMIC DNA]</scope>
    <source>
        <strain evidence="3">BA-92</strain>
    </source>
</reference>
<dbReference type="EMBL" id="JEMX01000087">
    <property type="protein sequence ID" value="EXI77897.1"/>
    <property type="molecule type" value="Genomic_DNA"/>
</dbReference>
<feature type="region of interest" description="Disordered" evidence="1">
    <location>
        <begin position="147"/>
        <end position="166"/>
    </location>
</feature>
<organism evidence="2 3">
    <name type="scientific">Candidatus Accumulibacter appositus</name>
    <dbReference type="NCBI Taxonomy" id="1454003"/>
    <lineage>
        <taxon>Bacteria</taxon>
        <taxon>Pseudomonadati</taxon>
        <taxon>Pseudomonadota</taxon>
        <taxon>Betaproteobacteria</taxon>
        <taxon>Candidatus Accumulibacter</taxon>
    </lineage>
</organism>
<feature type="region of interest" description="Disordered" evidence="1">
    <location>
        <begin position="1"/>
        <end position="62"/>
    </location>
</feature>
<evidence type="ECO:0000313" key="3">
    <source>
        <dbReference type="Proteomes" id="UP000021816"/>
    </source>
</evidence>
<accession>A0A011PLL4</accession>
<sequence>MADDEDLLSRANSLINPDSGATRGERRQVPRQMRRRRSFLASTASAEDAEGSTRLAGRNSEDDDLPLLTDVVLGAEAEPEASVDDIAADLRPTLAAELTQLIDRHLAASLPALIEAAVADAAEHLRGGIKASITMAAADFVAQRGQLPLPLEEPESNATNAADPRE</sequence>
<dbReference type="Proteomes" id="UP000021816">
    <property type="component" value="Unassembled WGS sequence"/>
</dbReference>
<name>A0A011PLL4_9PROT</name>